<dbReference type="EMBL" id="AMCI01006457">
    <property type="protein sequence ID" value="EJW94299.1"/>
    <property type="molecule type" value="Genomic_DNA"/>
</dbReference>
<dbReference type="AlphaFoldDB" id="J9G420"/>
<organism evidence="1">
    <name type="scientific">gut metagenome</name>
    <dbReference type="NCBI Taxonomy" id="749906"/>
    <lineage>
        <taxon>unclassified sequences</taxon>
        <taxon>metagenomes</taxon>
        <taxon>organismal metagenomes</taxon>
    </lineage>
</organism>
<dbReference type="InterPro" id="IPR022298">
    <property type="entry name" value="Conjug_transposon_TraN"/>
</dbReference>
<gene>
    <name evidence="1" type="ORF">EVA_17605</name>
</gene>
<protein>
    <submittedName>
        <fullName evidence="1">Conjugative transposon TraN protein</fullName>
    </submittedName>
</protein>
<accession>J9G420</accession>
<dbReference type="Pfam" id="PF13595">
    <property type="entry name" value="DUF4138"/>
    <property type="match status" value="1"/>
</dbReference>
<evidence type="ECO:0000313" key="1">
    <source>
        <dbReference type="EMBL" id="EJW94299.1"/>
    </source>
</evidence>
<proteinExistence type="predicted"/>
<sequence>MNIKTIVKPKHMKKILMVFALLTGMLAAMAQQSNGDLYEGLTRKIGFSRMIPPHGLEITYDKTVHVIFPAPVRYVDLGSPNLIAGKADGAENVIRVKATTRHFRQETNMSVITEDGNFYTFNVKYADEPLLLNVEMCDFIHDGESVNRPNNAMEIYLTELDNESPRLVRLIMKSVHENDKRRIRHIGSKRFGVQFLLKGMYTHSDLLYFHTQVKNTSHVPFDVDFITFKIVDKKVVKRTAMQEQVIYPLRAYNYVTRVNGRDSECTVFALPKFTIPDDKKLVVEMFEKQGGRHQRFEVVNEDLVRAETVNELKVR</sequence>
<dbReference type="NCBIfam" id="TIGR03780">
    <property type="entry name" value="Bac_Flav_CT_N"/>
    <property type="match status" value="1"/>
</dbReference>
<comment type="caution">
    <text evidence="1">The sequence shown here is derived from an EMBL/GenBank/DDBJ whole genome shotgun (WGS) entry which is preliminary data.</text>
</comment>
<reference evidence="1" key="1">
    <citation type="journal article" date="2012" name="PLoS ONE">
        <title>Gene sets for utilization of primary and secondary nutrition supplies in the distal gut of endangered iberian lynx.</title>
        <authorList>
            <person name="Alcaide M."/>
            <person name="Messina E."/>
            <person name="Richter M."/>
            <person name="Bargiela R."/>
            <person name="Peplies J."/>
            <person name="Huws S.A."/>
            <person name="Newbold C.J."/>
            <person name="Golyshin P.N."/>
            <person name="Simon M.A."/>
            <person name="Lopez G."/>
            <person name="Yakimov M.M."/>
            <person name="Ferrer M."/>
        </authorList>
    </citation>
    <scope>NUCLEOTIDE SEQUENCE</scope>
</reference>
<name>J9G420_9ZZZZ</name>